<dbReference type="InterPro" id="IPR009078">
    <property type="entry name" value="Ferritin-like_SF"/>
</dbReference>
<dbReference type="AlphaFoldDB" id="A0AA43QHV8"/>
<evidence type="ECO:0000313" key="2">
    <source>
        <dbReference type="EMBL" id="MDI1485962.1"/>
    </source>
</evidence>
<comment type="caution">
    <text evidence="2">The sequence shown here is derived from an EMBL/GenBank/DDBJ whole genome shotgun (WGS) entry which is preliminary data.</text>
</comment>
<dbReference type="Proteomes" id="UP001161017">
    <property type="component" value="Unassembled WGS sequence"/>
</dbReference>
<keyword evidence="1" id="KW-0732">Signal</keyword>
<evidence type="ECO:0000313" key="3">
    <source>
        <dbReference type="Proteomes" id="UP001161017"/>
    </source>
</evidence>
<name>A0AA43QHV8_9LECA</name>
<organism evidence="2 3">
    <name type="scientific">Ramalina farinacea</name>
    <dbReference type="NCBI Taxonomy" id="258253"/>
    <lineage>
        <taxon>Eukaryota</taxon>
        <taxon>Fungi</taxon>
        <taxon>Dikarya</taxon>
        <taxon>Ascomycota</taxon>
        <taxon>Pezizomycotina</taxon>
        <taxon>Lecanoromycetes</taxon>
        <taxon>OSLEUM clade</taxon>
        <taxon>Lecanoromycetidae</taxon>
        <taxon>Lecanorales</taxon>
        <taxon>Lecanorineae</taxon>
        <taxon>Ramalinaceae</taxon>
        <taxon>Ramalina</taxon>
    </lineage>
</organism>
<keyword evidence="3" id="KW-1185">Reference proteome</keyword>
<feature type="signal peptide" evidence="1">
    <location>
        <begin position="1"/>
        <end position="23"/>
    </location>
</feature>
<evidence type="ECO:0000256" key="1">
    <source>
        <dbReference type="SAM" id="SignalP"/>
    </source>
</evidence>
<gene>
    <name evidence="2" type="ORF">OHK93_004151</name>
</gene>
<proteinExistence type="predicted"/>
<dbReference type="EMBL" id="JAPUFD010000002">
    <property type="protein sequence ID" value="MDI1485962.1"/>
    <property type="molecule type" value="Genomic_DNA"/>
</dbReference>
<evidence type="ECO:0008006" key="4">
    <source>
        <dbReference type="Google" id="ProtNLM"/>
    </source>
</evidence>
<feature type="chain" id="PRO_5041415522" description="Stress response protein rds1p" evidence="1">
    <location>
        <begin position="24"/>
        <end position="377"/>
    </location>
</feature>
<sequence>MLQASLNALSAALLLHLAPVARALPQGGPVVSASGPQSTDSSKILNDPAFGPIPAESPYYSSYNGTDPPFPGNYTQPVFATASGPPGPDDLLFQNLLGAEWAIYAFYQYGVETFNESAFTAAGYPPQTYQRIVEIRDNEAGHARIFGEAISSTSTKPALCKYQFGISSPTAYLAAHTTVEISSMAFLTGLIQEAQLNSSKAALVAIAEVESRHTAWGLIDIWQTSPFSGPVDTAFPYANQILDTTKIFIVPGSCPKGNPDYPVPSQNLPALSFHGNYTSLLPGAKVELAFADPDNQPKFEPGTDYYAVFFHGLLNITEPFDTKTNVTMIPKEFEQKGLFLGVISDTPGAPTLETVKAGPLIVVEQPVQINQGVDAKA</sequence>
<dbReference type="Pfam" id="PF13668">
    <property type="entry name" value="Ferritin_2"/>
    <property type="match status" value="1"/>
</dbReference>
<reference evidence="2" key="1">
    <citation type="journal article" date="2023" name="Genome Biol. Evol.">
        <title>First Whole Genome Sequence and Flow Cytometry Genome Size Data for the Lichen-Forming Fungus Ramalina farinacea (Ascomycota).</title>
        <authorList>
            <person name="Llewellyn T."/>
            <person name="Mian S."/>
            <person name="Hill R."/>
            <person name="Leitch I.J."/>
            <person name="Gaya E."/>
        </authorList>
    </citation>
    <scope>NUCLEOTIDE SEQUENCE</scope>
    <source>
        <strain evidence="2">LIQ254RAFAR</strain>
    </source>
</reference>
<protein>
    <recommendedName>
        <fullName evidence="4">Stress response protein rds1p</fullName>
    </recommendedName>
</protein>
<accession>A0AA43QHV8</accession>
<dbReference type="SUPFAM" id="SSF47240">
    <property type="entry name" value="Ferritin-like"/>
    <property type="match status" value="1"/>
</dbReference>